<dbReference type="RefSeq" id="WP_132149788.1">
    <property type="nucleotide sequence ID" value="NZ_SLWR01000005.1"/>
</dbReference>
<proteinExistence type="predicted"/>
<keyword evidence="1" id="KW-0378">Hydrolase</keyword>
<dbReference type="PANTHER" id="PTHR43798:SF31">
    <property type="entry name" value="AB HYDROLASE SUPERFAMILY PROTEIN YCLE"/>
    <property type="match status" value="1"/>
</dbReference>
<sequence>MEMRVPVGRGELWAEHLAGPGVPVVLLHPGVGDSRVWDPVMPRLEGRHRVVRYDVRGYGRSAPPTGEFSLLDDLVSVLDQLGLEQVVLVGSSMGGDTALGLALQDPARVRSLVLLAPGVSGFPWPEEPEIEAEYDVLANKRDIDGLVQFGLRLWAAAGADEAAVAQLEAAAPAWLEQEKYMRKDQPVYDRLGELQLPSVVMVGDKDRPILAAVAGAAAARIPGCEFIWIPGADHLPSLRSPDLVAETILRMAI</sequence>
<organism evidence="3 4">
    <name type="scientific">Kribbella antiqua</name>
    <dbReference type="NCBI Taxonomy" id="2512217"/>
    <lineage>
        <taxon>Bacteria</taxon>
        <taxon>Bacillati</taxon>
        <taxon>Actinomycetota</taxon>
        <taxon>Actinomycetes</taxon>
        <taxon>Propionibacteriales</taxon>
        <taxon>Kribbellaceae</taxon>
        <taxon>Kribbella</taxon>
    </lineage>
</organism>
<reference evidence="3 4" key="1">
    <citation type="journal article" date="2015" name="Stand. Genomic Sci.">
        <title>Genomic Encyclopedia of Bacterial and Archaeal Type Strains, Phase III: the genomes of soil and plant-associated and newly described type strains.</title>
        <authorList>
            <person name="Whitman W.B."/>
            <person name="Woyke T."/>
            <person name="Klenk H.P."/>
            <person name="Zhou Y."/>
            <person name="Lilburn T.G."/>
            <person name="Beck B.J."/>
            <person name="De Vos P."/>
            <person name="Vandamme P."/>
            <person name="Eisen J.A."/>
            <person name="Garrity G."/>
            <person name="Hugenholtz P."/>
            <person name="Kyrpides N.C."/>
        </authorList>
    </citation>
    <scope>NUCLEOTIDE SEQUENCE [LARGE SCALE GENOMIC DNA]</scope>
    <source>
        <strain evidence="3 4">VKM Ac-2541</strain>
    </source>
</reference>
<evidence type="ECO:0000256" key="1">
    <source>
        <dbReference type="ARBA" id="ARBA00022801"/>
    </source>
</evidence>
<gene>
    <name evidence="3" type="ORF">EV646_105483</name>
</gene>
<dbReference type="PRINTS" id="PR00111">
    <property type="entry name" value="ABHYDROLASE"/>
</dbReference>
<dbReference type="InterPro" id="IPR000073">
    <property type="entry name" value="AB_hydrolase_1"/>
</dbReference>
<dbReference type="InterPro" id="IPR050266">
    <property type="entry name" value="AB_hydrolase_sf"/>
</dbReference>
<dbReference type="GO" id="GO:0016787">
    <property type="term" value="F:hydrolase activity"/>
    <property type="evidence" value="ECO:0007669"/>
    <property type="project" value="UniProtKB-KW"/>
</dbReference>
<dbReference type="Gene3D" id="3.40.50.1820">
    <property type="entry name" value="alpha/beta hydrolase"/>
    <property type="match status" value="1"/>
</dbReference>
<dbReference type="PANTHER" id="PTHR43798">
    <property type="entry name" value="MONOACYLGLYCEROL LIPASE"/>
    <property type="match status" value="1"/>
</dbReference>
<dbReference type="GO" id="GO:0016020">
    <property type="term" value="C:membrane"/>
    <property type="evidence" value="ECO:0007669"/>
    <property type="project" value="TreeGrafter"/>
</dbReference>
<protein>
    <submittedName>
        <fullName evidence="3">Pimeloyl-ACP methyl ester carboxylesterase</fullName>
    </submittedName>
</protein>
<feature type="domain" description="AB hydrolase-1" evidence="2">
    <location>
        <begin position="24"/>
        <end position="246"/>
    </location>
</feature>
<accession>A0A4R2IRN5</accession>
<evidence type="ECO:0000259" key="2">
    <source>
        <dbReference type="Pfam" id="PF12697"/>
    </source>
</evidence>
<dbReference type="Pfam" id="PF12697">
    <property type="entry name" value="Abhydrolase_6"/>
    <property type="match status" value="1"/>
</dbReference>
<dbReference type="Proteomes" id="UP000295573">
    <property type="component" value="Unassembled WGS sequence"/>
</dbReference>
<dbReference type="AlphaFoldDB" id="A0A4R2IRN5"/>
<evidence type="ECO:0000313" key="3">
    <source>
        <dbReference type="EMBL" id="TCO47923.1"/>
    </source>
</evidence>
<comment type="caution">
    <text evidence="3">The sequence shown here is derived from an EMBL/GenBank/DDBJ whole genome shotgun (WGS) entry which is preliminary data.</text>
</comment>
<dbReference type="OrthoDB" id="495620at2"/>
<name>A0A4R2IRN5_9ACTN</name>
<evidence type="ECO:0000313" key="4">
    <source>
        <dbReference type="Proteomes" id="UP000295573"/>
    </source>
</evidence>
<dbReference type="EMBL" id="SLWR01000005">
    <property type="protein sequence ID" value="TCO47923.1"/>
    <property type="molecule type" value="Genomic_DNA"/>
</dbReference>
<dbReference type="SUPFAM" id="SSF53474">
    <property type="entry name" value="alpha/beta-Hydrolases"/>
    <property type="match status" value="1"/>
</dbReference>
<keyword evidence="4" id="KW-1185">Reference proteome</keyword>
<dbReference type="InterPro" id="IPR029058">
    <property type="entry name" value="AB_hydrolase_fold"/>
</dbReference>